<dbReference type="OrthoDB" id="3064516at2759"/>
<keyword evidence="4" id="KW-0378">Hydrolase</keyword>
<organism evidence="7 8">
    <name type="scientific">Kipferlia bialata</name>
    <dbReference type="NCBI Taxonomy" id="797122"/>
    <lineage>
        <taxon>Eukaryota</taxon>
        <taxon>Metamonada</taxon>
        <taxon>Carpediemonas-like organisms</taxon>
        <taxon>Kipferlia</taxon>
    </lineage>
</organism>
<evidence type="ECO:0000256" key="1">
    <source>
        <dbReference type="ARBA" id="ARBA00001947"/>
    </source>
</evidence>
<dbReference type="EMBL" id="BDIP01000034">
    <property type="protein sequence ID" value="GCA61975.1"/>
    <property type="molecule type" value="Genomic_DNA"/>
</dbReference>
<evidence type="ECO:0000313" key="7">
    <source>
        <dbReference type="EMBL" id="GCA61975.1"/>
    </source>
</evidence>
<dbReference type="AlphaFoldDB" id="A0A391NIW0"/>
<keyword evidence="3" id="KW-0479">Metal-binding</keyword>
<dbReference type="InterPro" id="IPR011650">
    <property type="entry name" value="Peptidase_M20_dimer"/>
</dbReference>
<evidence type="ECO:0000259" key="6">
    <source>
        <dbReference type="Pfam" id="PF07687"/>
    </source>
</evidence>
<evidence type="ECO:0000256" key="2">
    <source>
        <dbReference type="ARBA" id="ARBA00006247"/>
    </source>
</evidence>
<evidence type="ECO:0000256" key="5">
    <source>
        <dbReference type="ARBA" id="ARBA00022833"/>
    </source>
</evidence>
<dbReference type="GO" id="GO:0016787">
    <property type="term" value="F:hydrolase activity"/>
    <property type="evidence" value="ECO:0007669"/>
    <property type="project" value="UniProtKB-KW"/>
</dbReference>
<sequence length="306" mass="33981">MYIMRKGLNGKGAEFIPDCFVFTEGTGDSTRSGLGIYRGQRGRMQIEVEVQGSSCHGSMPHMGKNPLEWGSRILVEATEQVENGEGILDHDFLGKGTRTASWAKLDTPSDCAVPDRFTFRFDRRMTVGETPAMCVEMVEKLPAIAKARQAGLTVTVSVPHYTELSWKGYNPDNDQIYMGWETPEDHPAIVAATQSYSQVITPNITEEHNKALDNYIKPEPHVGRWIFSTDGVGVPLPTTHTAFEVPEHKRWIEVAGFKYPAMLGLGAGSEQNTHSCGEVIHKIELQHACAWMARFPSQFAEVALKK</sequence>
<evidence type="ECO:0000256" key="3">
    <source>
        <dbReference type="ARBA" id="ARBA00022723"/>
    </source>
</evidence>
<keyword evidence="5" id="KW-0862">Zinc</keyword>
<gene>
    <name evidence="7" type="ORF">KIPB_000312</name>
</gene>
<comment type="similarity">
    <text evidence="2">Belongs to the peptidase M20A family.</text>
</comment>
<dbReference type="SUPFAM" id="SSF55031">
    <property type="entry name" value="Bacterial exopeptidase dimerisation domain"/>
    <property type="match status" value="1"/>
</dbReference>
<comment type="caution">
    <text evidence="7">The sequence shown here is derived from an EMBL/GenBank/DDBJ whole genome shotgun (WGS) entry which is preliminary data.</text>
</comment>
<feature type="domain" description="Peptidase M20 dimerisation" evidence="6">
    <location>
        <begin position="39"/>
        <end position="141"/>
    </location>
</feature>
<dbReference type="InterPro" id="IPR036264">
    <property type="entry name" value="Bact_exopeptidase_dim_dom"/>
</dbReference>
<evidence type="ECO:0000256" key="4">
    <source>
        <dbReference type="ARBA" id="ARBA00022801"/>
    </source>
</evidence>
<protein>
    <recommendedName>
        <fullName evidence="6">Peptidase M20 dimerisation domain-containing protein</fullName>
    </recommendedName>
</protein>
<dbReference type="InterPro" id="IPR050072">
    <property type="entry name" value="Peptidase_M20A"/>
</dbReference>
<keyword evidence="8" id="KW-1185">Reference proteome</keyword>
<proteinExistence type="inferred from homology"/>
<reference evidence="7 8" key="1">
    <citation type="journal article" date="2018" name="PLoS ONE">
        <title>The draft genome of Kipferlia bialata reveals reductive genome evolution in fornicate parasites.</title>
        <authorList>
            <person name="Tanifuji G."/>
            <person name="Takabayashi S."/>
            <person name="Kume K."/>
            <person name="Takagi M."/>
            <person name="Nakayama T."/>
            <person name="Kamikawa R."/>
            <person name="Inagaki Y."/>
            <person name="Hashimoto T."/>
        </authorList>
    </citation>
    <scope>NUCLEOTIDE SEQUENCE [LARGE SCALE GENOMIC DNA]</scope>
    <source>
        <strain evidence="7">NY0173</strain>
    </source>
</reference>
<dbReference type="Pfam" id="PF07687">
    <property type="entry name" value="M20_dimer"/>
    <property type="match status" value="1"/>
</dbReference>
<dbReference type="Gene3D" id="3.30.70.360">
    <property type="match status" value="1"/>
</dbReference>
<comment type="cofactor">
    <cofactor evidence="1">
        <name>Zn(2+)</name>
        <dbReference type="ChEBI" id="CHEBI:29105"/>
    </cofactor>
</comment>
<accession>A0A391NIW0</accession>
<dbReference type="PANTHER" id="PTHR43808">
    <property type="entry name" value="ACETYLORNITHINE DEACETYLASE"/>
    <property type="match status" value="1"/>
</dbReference>
<dbReference type="Proteomes" id="UP000265618">
    <property type="component" value="Unassembled WGS sequence"/>
</dbReference>
<name>A0A391NIW0_9EUKA</name>
<dbReference type="PANTHER" id="PTHR43808:SF8">
    <property type="entry name" value="PEPTIDASE M20 DIMERISATION DOMAIN-CONTAINING PROTEIN"/>
    <property type="match status" value="1"/>
</dbReference>
<evidence type="ECO:0000313" key="8">
    <source>
        <dbReference type="Proteomes" id="UP000265618"/>
    </source>
</evidence>